<evidence type="ECO:0000256" key="1">
    <source>
        <dbReference type="ARBA" id="ARBA00004651"/>
    </source>
</evidence>
<protein>
    <recommendedName>
        <fullName evidence="7">ABC3 transporter permease C-terminal domain-containing protein</fullName>
    </recommendedName>
</protein>
<dbReference type="GO" id="GO:0022857">
    <property type="term" value="F:transmembrane transporter activity"/>
    <property type="evidence" value="ECO:0007669"/>
    <property type="project" value="TreeGrafter"/>
</dbReference>
<dbReference type="Proteomes" id="UP000232227">
    <property type="component" value="Chromosome"/>
</dbReference>
<evidence type="ECO:0000256" key="6">
    <source>
        <dbReference type="ARBA" id="ARBA00038076"/>
    </source>
</evidence>
<evidence type="ECO:0000256" key="2">
    <source>
        <dbReference type="ARBA" id="ARBA00022475"/>
    </source>
</evidence>
<proteinExistence type="inferred from homology"/>
<gene>
    <name evidence="8" type="ORF">CP520_03030</name>
</gene>
<organism evidence="8 9">
    <name type="scientific">Mesoplasma lactucae ATCC 49193</name>
    <dbReference type="NCBI Taxonomy" id="81460"/>
    <lineage>
        <taxon>Bacteria</taxon>
        <taxon>Bacillati</taxon>
        <taxon>Mycoplasmatota</taxon>
        <taxon>Mollicutes</taxon>
        <taxon>Entomoplasmatales</taxon>
        <taxon>Entomoplasmataceae</taxon>
        <taxon>Mesoplasma</taxon>
    </lineage>
</organism>
<sequence>MAQLFKAFYNISWYRWLQAFAFTIFIFLFAGITTGIVATPIQIVNETSKINHAQTKWDFNTRPYLDDYQGKYLYKYFEEKDDNGEYQNSIGENLLNHDVKVYGLTLDEYFNKLYLTQGNKQNKWNEAKPDFIGDFIRDTILSFDNLYNRQVNLPWPDRDSKNANYQSIVELSDLINPKWNQWGLNNYDQFVQQIFSDLPKNVNLPEIKIDYNFIINYTWANVNKPETFFNIEPINLHKTNNVVTLKRSINTLDEMKDNQVIINPKYAEINNIKLGDKITLNDFINPDGTNSFVKQYEVIGFGTKINNVFLDNQLNNDYEKISNTLYVYLTKSEMDKYINYFYKHNNYAVSPTKVNTIKGDIFTTTRIKTDGNKNFNKLLNAVVEQDVMFSSKQLVVDKYSDLNFVKTIDVYVIEAAIFIMIGLIMLTLATIFINYCLKKELDQVASPIGVLKANGYSSEELIFPFWTRVLLMMFIGFGLGFLASLPIQGLVNNIMIVNCLVTINKYLLSWWFVVTIVVIIPGILSGVSFISLNRYLKKKPLELTNFDSVKSAKVHRFNILSANMSYKISSNKVVIRDSLKTILVSILLILANLVIILEINARTFTNNIINSWGNVYGKNVNSSISDGYQFKWSQLDDDKYTFTDRERYNMNYINYDSNEELENIILGSNDERYSNMTPSMTMTSLLESYNNASNGRSKEVILMRILNSNINNVSVRLSLLEDFIHQLDYDYHNSNAELNQIPGLDKLVSFGEEKVIPYFDVLNEMAQKENKDPWITLNNAFVQNDVDFPVLNLKVNPAKRGYRASNDWKIYLLEDYSYDMFNFSGKKSKNMELMNNFASEYNALPVIISRHMAVLNNLKVGSTLKISLPEADYDTYLKLKIVGINNNDNYTNNIYADHQVFTTNYIHNKRPDVTYYNEIFTKRDFITLKDAKDFLSAKVSTPYYNFFYPTYKDEVVKVNDFMTDFRQVSPFVNLANVNTPNFNNISFNEGLAKSKVKEFYILIDMLIGMTIIVVLILYLVFVLVNINERRNLISTFKAMGYTNRKINMGLIGKYFTSEAITVFISLGISYLIWWGATSILLMESNMVVTNPFSWWALGIVFVAMMTILAIGAISSNKLIEKIDVKPQEEN</sequence>
<dbReference type="GO" id="GO:0005886">
    <property type="term" value="C:plasma membrane"/>
    <property type="evidence" value="ECO:0007669"/>
    <property type="project" value="UniProtKB-SubCell"/>
</dbReference>
<dbReference type="PANTHER" id="PTHR30572">
    <property type="entry name" value="MEMBRANE COMPONENT OF TRANSPORTER-RELATED"/>
    <property type="match status" value="1"/>
</dbReference>
<dbReference type="AlphaFoldDB" id="A0A291ISH8"/>
<dbReference type="InterPro" id="IPR050250">
    <property type="entry name" value="Macrolide_Exporter_MacB"/>
</dbReference>
<evidence type="ECO:0000313" key="8">
    <source>
        <dbReference type="EMBL" id="ATG97688.1"/>
    </source>
</evidence>
<evidence type="ECO:0000256" key="4">
    <source>
        <dbReference type="ARBA" id="ARBA00022989"/>
    </source>
</evidence>
<name>A0A291ISH8_9MOLU</name>
<keyword evidence="9" id="KW-1185">Reference proteome</keyword>
<dbReference type="Pfam" id="PF02687">
    <property type="entry name" value="FtsX"/>
    <property type="match status" value="2"/>
</dbReference>
<dbReference type="RefSeq" id="WP_096862976.1">
    <property type="nucleotide sequence ID" value="NZ_CP023668.1"/>
</dbReference>
<evidence type="ECO:0000256" key="5">
    <source>
        <dbReference type="ARBA" id="ARBA00023136"/>
    </source>
</evidence>
<feature type="domain" description="ABC3 transporter permease C-terminal" evidence="7">
    <location>
        <begin position="419"/>
        <end position="540"/>
    </location>
</feature>
<dbReference type="EMBL" id="CP023668">
    <property type="protein sequence ID" value="ATG97688.1"/>
    <property type="molecule type" value="Genomic_DNA"/>
</dbReference>
<dbReference type="KEGG" id="mlac:CP520_03030"/>
<dbReference type="OrthoDB" id="393409at2"/>
<keyword evidence="2" id="KW-1003">Cell membrane</keyword>
<accession>A0A291ISH8</accession>
<comment type="subcellular location">
    <subcellularLocation>
        <location evidence="1">Cell membrane</location>
        <topology evidence="1">Multi-pass membrane protein</topology>
    </subcellularLocation>
</comment>
<evidence type="ECO:0000256" key="3">
    <source>
        <dbReference type="ARBA" id="ARBA00022692"/>
    </source>
</evidence>
<dbReference type="InterPro" id="IPR003838">
    <property type="entry name" value="ABC3_permease_C"/>
</dbReference>
<evidence type="ECO:0000313" key="9">
    <source>
        <dbReference type="Proteomes" id="UP000232227"/>
    </source>
</evidence>
<comment type="similarity">
    <text evidence="6">Belongs to the ABC-4 integral membrane protein family.</text>
</comment>
<feature type="domain" description="ABC3 transporter permease C-terminal" evidence="7">
    <location>
        <begin position="1006"/>
        <end position="1115"/>
    </location>
</feature>
<dbReference type="PANTHER" id="PTHR30572:SF4">
    <property type="entry name" value="ABC TRANSPORTER PERMEASE YTRF"/>
    <property type="match status" value="1"/>
</dbReference>
<keyword evidence="5" id="KW-0472">Membrane</keyword>
<reference evidence="8 9" key="1">
    <citation type="submission" date="2017-09" db="EMBL/GenBank/DDBJ databases">
        <title>SPAdes assembly of the Mesoplasma lactucae genome.</title>
        <authorList>
            <person name="Knight T.F."/>
            <person name="Rubinstein R."/>
            <person name="Citino T."/>
        </authorList>
    </citation>
    <scope>NUCLEOTIDE SEQUENCE [LARGE SCALE GENOMIC DNA]</scope>
    <source>
        <strain evidence="8 9">831-C4</strain>
    </source>
</reference>
<evidence type="ECO:0000259" key="7">
    <source>
        <dbReference type="Pfam" id="PF02687"/>
    </source>
</evidence>
<keyword evidence="4" id="KW-1133">Transmembrane helix</keyword>
<keyword evidence="3" id="KW-0812">Transmembrane</keyword>